<name>A0ACB8U5D0_9APHY</name>
<proteinExistence type="predicted"/>
<sequence>MGGAVKVEDGVYRIQNAKALSSFVTMDVSLSLAPTYVFGYNWIDSDTQKWRIRKMGTGCYTLKNVGTDKFLAVLKEPNGGDIVYGTKTPTQWNFWETKIVRSACRIFVGTGNMNADLSNWGDSTPGTKIELWDWCGDNNRPNQCWFLEKLDEQKETAPNPPPQSTSASDKAPVSPGSETSTLMQDHTSLLGTPTPDPRNDSSSNRLDNSNFSLGTTRSTSETATVTVTEDDDFIVTTRTTETKTTIVTRALKPEK</sequence>
<accession>A0ACB8U5D0</accession>
<keyword evidence="2" id="KW-1185">Reference proteome</keyword>
<evidence type="ECO:0000313" key="2">
    <source>
        <dbReference type="Proteomes" id="UP001055072"/>
    </source>
</evidence>
<organism evidence="1 2">
    <name type="scientific">Irpex rosettiformis</name>
    <dbReference type="NCBI Taxonomy" id="378272"/>
    <lineage>
        <taxon>Eukaryota</taxon>
        <taxon>Fungi</taxon>
        <taxon>Dikarya</taxon>
        <taxon>Basidiomycota</taxon>
        <taxon>Agaricomycotina</taxon>
        <taxon>Agaricomycetes</taxon>
        <taxon>Polyporales</taxon>
        <taxon>Irpicaceae</taxon>
        <taxon>Irpex</taxon>
    </lineage>
</organism>
<comment type="caution">
    <text evidence="1">The sequence shown here is derived from an EMBL/GenBank/DDBJ whole genome shotgun (WGS) entry which is preliminary data.</text>
</comment>
<dbReference type="Proteomes" id="UP001055072">
    <property type="component" value="Unassembled WGS sequence"/>
</dbReference>
<dbReference type="EMBL" id="MU274911">
    <property type="protein sequence ID" value="KAI0089354.1"/>
    <property type="molecule type" value="Genomic_DNA"/>
</dbReference>
<protein>
    <submittedName>
        <fullName evidence="1">Ricin B lectin domain-containing protein</fullName>
    </submittedName>
</protein>
<reference evidence="1" key="1">
    <citation type="journal article" date="2021" name="Environ. Microbiol.">
        <title>Gene family expansions and transcriptome signatures uncover fungal adaptations to wood decay.</title>
        <authorList>
            <person name="Hage H."/>
            <person name="Miyauchi S."/>
            <person name="Viragh M."/>
            <person name="Drula E."/>
            <person name="Min B."/>
            <person name="Chaduli D."/>
            <person name="Navarro D."/>
            <person name="Favel A."/>
            <person name="Norest M."/>
            <person name="Lesage-Meessen L."/>
            <person name="Balint B."/>
            <person name="Merenyi Z."/>
            <person name="de Eugenio L."/>
            <person name="Morin E."/>
            <person name="Martinez A.T."/>
            <person name="Baldrian P."/>
            <person name="Stursova M."/>
            <person name="Martinez M.J."/>
            <person name="Novotny C."/>
            <person name="Magnuson J.K."/>
            <person name="Spatafora J.W."/>
            <person name="Maurice S."/>
            <person name="Pangilinan J."/>
            <person name="Andreopoulos W."/>
            <person name="LaButti K."/>
            <person name="Hundley H."/>
            <person name="Na H."/>
            <person name="Kuo A."/>
            <person name="Barry K."/>
            <person name="Lipzen A."/>
            <person name="Henrissat B."/>
            <person name="Riley R."/>
            <person name="Ahrendt S."/>
            <person name="Nagy L.G."/>
            <person name="Grigoriev I.V."/>
            <person name="Martin F."/>
            <person name="Rosso M.N."/>
        </authorList>
    </citation>
    <scope>NUCLEOTIDE SEQUENCE</scope>
    <source>
        <strain evidence="1">CBS 384.51</strain>
    </source>
</reference>
<evidence type="ECO:0000313" key="1">
    <source>
        <dbReference type="EMBL" id="KAI0089354.1"/>
    </source>
</evidence>
<gene>
    <name evidence="1" type="ORF">BDY19DRAFT_945444</name>
</gene>